<organism evidence="2 3">
    <name type="scientific">Massilia antarctica</name>
    <dbReference type="NCBI Taxonomy" id="2765360"/>
    <lineage>
        <taxon>Bacteria</taxon>
        <taxon>Pseudomonadati</taxon>
        <taxon>Pseudomonadota</taxon>
        <taxon>Betaproteobacteria</taxon>
        <taxon>Burkholderiales</taxon>
        <taxon>Oxalobacteraceae</taxon>
        <taxon>Telluria group</taxon>
        <taxon>Massilia</taxon>
    </lineage>
</organism>
<protein>
    <recommendedName>
        <fullName evidence="1">HipA-like kinase domain-containing protein</fullName>
    </recommendedName>
</protein>
<name>A0AA48WBV9_9BURK</name>
<keyword evidence="3" id="KW-1185">Reference proteome</keyword>
<evidence type="ECO:0000313" key="3">
    <source>
        <dbReference type="Proteomes" id="UP000662888"/>
    </source>
</evidence>
<gene>
    <name evidence="2" type="ORF">IV454_29535</name>
</gene>
<dbReference type="EMBL" id="CP065053">
    <property type="protein sequence ID" value="QPI49527.1"/>
    <property type="molecule type" value="Genomic_DNA"/>
</dbReference>
<sequence>MPISSRRDVLAFDWWIRNGDRTLSDAGGNPNLFWDVKTDQLVVLDHNQAFDIHFSAQHFAALHVFKRECPSLFEDWVTQEHYATRYLDAMANWDGICNTIPDEWWYLDDERTLPTDFDPNTLRQQLLNCRGDLFWNMKS</sequence>
<dbReference type="Proteomes" id="UP000662888">
    <property type="component" value="Chromosome"/>
</dbReference>
<reference evidence="2 3" key="1">
    <citation type="submission" date="2020-11" db="EMBL/GenBank/DDBJ databases">
        <authorList>
            <person name="Sun Q."/>
        </authorList>
    </citation>
    <scope>NUCLEOTIDE SEQUENCE [LARGE SCALE GENOMIC DNA]</scope>
    <source>
        <strain evidence="2 3">P8398</strain>
    </source>
</reference>
<accession>A0AA48WBV9</accession>
<evidence type="ECO:0000313" key="2">
    <source>
        <dbReference type="EMBL" id="QPI49527.1"/>
    </source>
</evidence>
<dbReference type="RefSeq" id="WP_206089202.1">
    <property type="nucleotide sequence ID" value="NZ_JBHMES010000025.1"/>
</dbReference>
<dbReference type="Pfam" id="PF20613">
    <property type="entry name" value="HipA_2"/>
    <property type="match status" value="1"/>
</dbReference>
<proteinExistence type="predicted"/>
<dbReference type="InterPro" id="IPR046748">
    <property type="entry name" value="HipA_2"/>
</dbReference>
<evidence type="ECO:0000259" key="1">
    <source>
        <dbReference type="Pfam" id="PF20613"/>
    </source>
</evidence>
<feature type="domain" description="HipA-like kinase" evidence="1">
    <location>
        <begin position="2"/>
        <end position="137"/>
    </location>
</feature>